<dbReference type="HOGENOM" id="CLU_110375_0_0_1"/>
<dbReference type="KEGG" id="kaf:KAFR_0H01470"/>
<reference evidence="2 3" key="1">
    <citation type="journal article" date="2011" name="Proc. Natl. Acad. Sci. U.S.A.">
        <title>Evolutionary erosion of yeast sex chromosomes by mating-type switching accidents.</title>
        <authorList>
            <person name="Gordon J.L."/>
            <person name="Armisen D."/>
            <person name="Proux-Wera E."/>
            <person name="Oheigeartaigh S.S."/>
            <person name="Byrne K.P."/>
            <person name="Wolfe K.H."/>
        </authorList>
    </citation>
    <scope>NUCLEOTIDE SEQUENCE [LARGE SCALE GENOMIC DNA]</scope>
    <source>
        <strain evidence="3">ATCC 22294 / BCRC 22015 / CBS 2517 / CECT 1963 / NBRC 1671 / NRRL Y-8276</strain>
    </source>
</reference>
<protein>
    <submittedName>
        <fullName evidence="2">Uncharacterized protein</fullName>
    </submittedName>
</protein>
<dbReference type="GO" id="GO:0005739">
    <property type="term" value="C:mitochondrion"/>
    <property type="evidence" value="ECO:0007669"/>
    <property type="project" value="TreeGrafter"/>
</dbReference>
<dbReference type="Pfam" id="PF10306">
    <property type="entry name" value="FLILHELTA"/>
    <property type="match status" value="1"/>
</dbReference>
<dbReference type="GeneID" id="13887554"/>
<evidence type="ECO:0000313" key="3">
    <source>
        <dbReference type="Proteomes" id="UP000005220"/>
    </source>
</evidence>
<gene>
    <name evidence="2" type="primary">KAFR0H01470</name>
    <name evidence="2" type="ORF">KAFR_0H01470</name>
</gene>
<evidence type="ECO:0000313" key="2">
    <source>
        <dbReference type="EMBL" id="CCF59557.1"/>
    </source>
</evidence>
<dbReference type="Proteomes" id="UP000005220">
    <property type="component" value="Chromosome 8"/>
</dbReference>
<sequence length="211" mass="23809">MSIFLRTSDSILPQYLRGIRSFNKSKCFVPYSLHGPGIRAFSGSSSYLQGPSLVGETGTSKISANNDALQKFYSKYKVLAKLQKNPRFSGYFKKLSQVGALPTITALVLLHELTAVVPLLLCWYTLYKANILGNIEITNDFLIRCTESIERLIGDKYDSFDRNRLILSGAFSYAFVKIIGPLRMLVSLWAAPYVGKYLIVPFYKLKRLLKK</sequence>
<dbReference type="OrthoDB" id="5580261at2759"/>
<keyword evidence="1" id="KW-0472">Membrane</keyword>
<organism evidence="2 3">
    <name type="scientific">Kazachstania africana (strain ATCC 22294 / BCRC 22015 / CBS 2517 / CECT 1963 / NBRC 1671 / NRRL Y-8276)</name>
    <name type="common">Yeast</name>
    <name type="synonym">Kluyveromyces africanus</name>
    <dbReference type="NCBI Taxonomy" id="1071382"/>
    <lineage>
        <taxon>Eukaryota</taxon>
        <taxon>Fungi</taxon>
        <taxon>Dikarya</taxon>
        <taxon>Ascomycota</taxon>
        <taxon>Saccharomycotina</taxon>
        <taxon>Saccharomycetes</taxon>
        <taxon>Saccharomycetales</taxon>
        <taxon>Saccharomycetaceae</taxon>
        <taxon>Kazachstania</taxon>
    </lineage>
</organism>
<accession>H2AZ01</accession>
<evidence type="ECO:0000256" key="1">
    <source>
        <dbReference type="SAM" id="Phobius"/>
    </source>
</evidence>
<dbReference type="InParanoid" id="H2AZ01"/>
<dbReference type="PANTHER" id="PTHR28002:SF1">
    <property type="entry name" value="MIOREX COMPLEX COMPONENT 11"/>
    <property type="match status" value="1"/>
</dbReference>
<keyword evidence="1" id="KW-1133">Transmembrane helix</keyword>
<dbReference type="FunCoup" id="H2AZ01">
    <property type="interactions" value="18"/>
</dbReference>
<proteinExistence type="predicted"/>
<dbReference type="eggNOG" id="ENOG502S09K">
    <property type="taxonomic scope" value="Eukaryota"/>
</dbReference>
<dbReference type="InterPro" id="IPR018811">
    <property type="entry name" value="MRX11"/>
</dbReference>
<name>H2AZ01_KAZAF</name>
<dbReference type="PANTHER" id="PTHR28002">
    <property type="entry name" value="MIOREX COMPLEX COMPONENT 11"/>
    <property type="match status" value="1"/>
</dbReference>
<feature type="transmembrane region" description="Helical" evidence="1">
    <location>
        <begin position="165"/>
        <end position="182"/>
    </location>
</feature>
<dbReference type="AlphaFoldDB" id="H2AZ01"/>
<keyword evidence="3" id="KW-1185">Reference proteome</keyword>
<dbReference type="EMBL" id="HE650828">
    <property type="protein sequence ID" value="CCF59557.1"/>
    <property type="molecule type" value="Genomic_DNA"/>
</dbReference>
<dbReference type="STRING" id="1071382.H2AZ01"/>
<dbReference type="RefSeq" id="XP_003958692.1">
    <property type="nucleotide sequence ID" value="XM_003958643.1"/>
</dbReference>
<keyword evidence="1" id="KW-0812">Transmembrane</keyword>